<protein>
    <submittedName>
        <fullName evidence="9">Glycoside hydrolase family 43 protein</fullName>
    </submittedName>
</protein>
<dbReference type="KEGG" id="mut:GVT53_13965"/>
<evidence type="ECO:0000256" key="5">
    <source>
        <dbReference type="PIRSR" id="PIRSR606710-2"/>
    </source>
</evidence>
<evidence type="ECO:0000259" key="8">
    <source>
        <dbReference type="Pfam" id="PF17851"/>
    </source>
</evidence>
<dbReference type="Pfam" id="PF17851">
    <property type="entry name" value="GH43_C2"/>
    <property type="match status" value="1"/>
</dbReference>
<keyword evidence="7" id="KW-0732">Signal</keyword>
<dbReference type="InterPro" id="IPR006710">
    <property type="entry name" value="Glyco_hydro_43"/>
</dbReference>
<dbReference type="SUPFAM" id="SSF49899">
    <property type="entry name" value="Concanavalin A-like lectins/glucanases"/>
    <property type="match status" value="1"/>
</dbReference>
<feature type="signal peptide" evidence="7">
    <location>
        <begin position="1"/>
        <end position="30"/>
    </location>
</feature>
<sequence length="590" mass="65980">MEKIKQNLKRITAILLLAAVAGLYSFSVDDEITGPKPKKANNIPVFTKVVYEGNDQVYLDNPLQDNEFYTPILQGCYPDPAITRKGDDYYLVCSSFAMFPGVPIFHSNDLVNWTQLGHVLDRTSQLDVHDTGISQGVYAPGITYNPNNDTFYMIVTAFAGGLGNIVVKTKDPKQGWSDPIKLNFGGIDPSIFFDEDGKGYIVHNDAPDKGKELYSGHRVIKIWEYDVEKDQVVEGTDKIIVDGGVDISEKPIWIEAPHIYKKNGSYYLMCAEGGTGGWHSEVVFKSDSPKGPYVPAPSNPILTQRYFPKDRKNKVDWAGHADLVQGPDDEYYGVFLAVRPNEENRVNTGRETFILPVDWSGEYPVFENGLVPLEPKLEMPEGVTNRTGKNGYLPNGNFTYTEDFSEENLDYRWIGLRGPREAFMEQTKKGVEITPFETNIKEVKPTSTLFYRQQHNTFSFTTTMEYRPKSENDLAGVVALQNEGSNYVFGITKKGKDYYMVLEKNKWPNRRGEIISEVLASEKIDYDGELELQIKANGDKYEFAYSNDGSTFKTVGGVVSGDILSTDVAGGFTGCLLGLYATSANDIVPE</sequence>
<feature type="domain" description="Beta-xylosidase C-terminal Concanavalin A-like" evidence="8">
    <location>
        <begin position="402"/>
        <end position="584"/>
    </location>
</feature>
<evidence type="ECO:0000313" key="9">
    <source>
        <dbReference type="EMBL" id="QII45737.1"/>
    </source>
</evidence>
<feature type="chain" id="PRO_5026050349" evidence="7">
    <location>
        <begin position="31"/>
        <end position="590"/>
    </location>
</feature>
<dbReference type="InterPro" id="IPR013320">
    <property type="entry name" value="ConA-like_dom_sf"/>
</dbReference>
<keyword evidence="2 6" id="KW-0378">Hydrolase</keyword>
<dbReference type="EMBL" id="CP049616">
    <property type="protein sequence ID" value="QII45737.1"/>
    <property type="molecule type" value="Genomic_DNA"/>
</dbReference>
<evidence type="ECO:0000256" key="1">
    <source>
        <dbReference type="ARBA" id="ARBA00009865"/>
    </source>
</evidence>
<dbReference type="Pfam" id="PF04616">
    <property type="entry name" value="Glyco_hydro_43"/>
    <property type="match status" value="1"/>
</dbReference>
<feature type="active site" description="Proton donor" evidence="4">
    <location>
        <position position="255"/>
    </location>
</feature>
<evidence type="ECO:0000256" key="2">
    <source>
        <dbReference type="ARBA" id="ARBA00022801"/>
    </source>
</evidence>
<dbReference type="Gene3D" id="2.115.10.20">
    <property type="entry name" value="Glycosyl hydrolase domain, family 43"/>
    <property type="match status" value="1"/>
</dbReference>
<accession>A0A6G7J5N3</accession>
<reference evidence="9 10" key="1">
    <citation type="submission" date="2020-02" db="EMBL/GenBank/DDBJ databases">
        <title>Complete genome of Muricauda sp. 501str8.</title>
        <authorList>
            <person name="Dong B."/>
            <person name="Zhu S."/>
            <person name="Yang J."/>
            <person name="Chen J."/>
        </authorList>
    </citation>
    <scope>NUCLEOTIDE SEQUENCE [LARGE SCALE GENOMIC DNA]</scope>
    <source>
        <strain evidence="9 10">501str8</strain>
    </source>
</reference>
<proteinExistence type="inferred from homology"/>
<evidence type="ECO:0000256" key="4">
    <source>
        <dbReference type="PIRSR" id="PIRSR606710-1"/>
    </source>
</evidence>
<dbReference type="GO" id="GO:0005975">
    <property type="term" value="P:carbohydrate metabolic process"/>
    <property type="evidence" value="ECO:0007669"/>
    <property type="project" value="InterPro"/>
</dbReference>
<dbReference type="InterPro" id="IPR023296">
    <property type="entry name" value="Glyco_hydro_beta-prop_sf"/>
</dbReference>
<feature type="active site" description="Proton acceptor" evidence="4">
    <location>
        <position position="79"/>
    </location>
</feature>
<evidence type="ECO:0000256" key="7">
    <source>
        <dbReference type="SAM" id="SignalP"/>
    </source>
</evidence>
<keyword evidence="3 6" id="KW-0326">Glycosidase</keyword>
<evidence type="ECO:0000256" key="6">
    <source>
        <dbReference type="RuleBase" id="RU361187"/>
    </source>
</evidence>
<keyword evidence="10" id="KW-1185">Reference proteome</keyword>
<dbReference type="Proteomes" id="UP000502928">
    <property type="component" value="Chromosome"/>
</dbReference>
<gene>
    <name evidence="9" type="ORF">GVT53_13965</name>
</gene>
<dbReference type="InterPro" id="IPR051795">
    <property type="entry name" value="Glycosyl_Hydrlase_43"/>
</dbReference>
<organism evidence="9 10">
    <name type="scientific">Flagellimonas oceani</name>
    <dbReference type="NCBI Taxonomy" id="2698672"/>
    <lineage>
        <taxon>Bacteria</taxon>
        <taxon>Pseudomonadati</taxon>
        <taxon>Bacteroidota</taxon>
        <taxon>Flavobacteriia</taxon>
        <taxon>Flavobacteriales</taxon>
        <taxon>Flavobacteriaceae</taxon>
        <taxon>Flagellimonas</taxon>
    </lineage>
</organism>
<name>A0A6G7J5N3_9FLAO</name>
<dbReference type="Gene3D" id="2.60.120.200">
    <property type="match status" value="1"/>
</dbReference>
<dbReference type="InterPro" id="IPR041542">
    <property type="entry name" value="GH43_C2"/>
</dbReference>
<dbReference type="GO" id="GO:0004553">
    <property type="term" value="F:hydrolase activity, hydrolyzing O-glycosyl compounds"/>
    <property type="evidence" value="ECO:0007669"/>
    <property type="project" value="InterPro"/>
</dbReference>
<dbReference type="SUPFAM" id="SSF75005">
    <property type="entry name" value="Arabinanase/levansucrase/invertase"/>
    <property type="match status" value="1"/>
</dbReference>
<evidence type="ECO:0000256" key="3">
    <source>
        <dbReference type="ARBA" id="ARBA00023295"/>
    </source>
</evidence>
<feature type="site" description="Important for catalytic activity, responsible for pKa modulation of the active site Glu and correct orientation of both the proton donor and substrate" evidence="5">
    <location>
        <position position="188"/>
    </location>
</feature>
<dbReference type="CDD" id="cd18617">
    <property type="entry name" value="GH43_XynB-like"/>
    <property type="match status" value="1"/>
</dbReference>
<comment type="similarity">
    <text evidence="1 6">Belongs to the glycosyl hydrolase 43 family.</text>
</comment>
<evidence type="ECO:0000313" key="10">
    <source>
        <dbReference type="Proteomes" id="UP000502928"/>
    </source>
</evidence>
<dbReference type="RefSeq" id="WP_166249125.1">
    <property type="nucleotide sequence ID" value="NZ_CP049616.1"/>
</dbReference>
<dbReference type="AlphaFoldDB" id="A0A6G7J5N3"/>
<dbReference type="PANTHER" id="PTHR42812:SF12">
    <property type="entry name" value="BETA-XYLOSIDASE-RELATED"/>
    <property type="match status" value="1"/>
</dbReference>
<dbReference type="PANTHER" id="PTHR42812">
    <property type="entry name" value="BETA-XYLOSIDASE"/>
    <property type="match status" value="1"/>
</dbReference>